<keyword evidence="2" id="KW-0106">Calcium</keyword>
<feature type="chain" id="PRO_5015142727" evidence="4">
    <location>
        <begin position="30"/>
        <end position="1178"/>
    </location>
</feature>
<dbReference type="Pfam" id="PF05567">
    <property type="entry name" value="T4P_PilY1"/>
    <property type="match status" value="1"/>
</dbReference>
<evidence type="ECO:0000259" key="5">
    <source>
        <dbReference type="Pfam" id="PF05567"/>
    </source>
</evidence>
<dbReference type="Proteomes" id="UP000241829">
    <property type="component" value="Chromosome"/>
</dbReference>
<feature type="signal peptide" evidence="4">
    <location>
        <begin position="1"/>
        <end position="29"/>
    </location>
</feature>
<dbReference type="EMBL" id="CP027792">
    <property type="protein sequence ID" value="AVP59005.1"/>
    <property type="molecule type" value="Genomic_DNA"/>
</dbReference>
<evidence type="ECO:0000256" key="4">
    <source>
        <dbReference type="SAM" id="SignalP"/>
    </source>
</evidence>
<feature type="region of interest" description="Disordered" evidence="3">
    <location>
        <begin position="800"/>
        <end position="820"/>
    </location>
</feature>
<evidence type="ECO:0000256" key="2">
    <source>
        <dbReference type="ARBA" id="ARBA00022837"/>
    </source>
</evidence>
<name>A0A2P1NPM2_9BURK</name>
<dbReference type="SUPFAM" id="SSF69318">
    <property type="entry name" value="Integrin alpha N-terminal domain"/>
    <property type="match status" value="1"/>
</dbReference>
<dbReference type="InterPro" id="IPR028994">
    <property type="entry name" value="Integrin_alpha_N"/>
</dbReference>
<feature type="compositionally biased region" description="Low complexity" evidence="3">
    <location>
        <begin position="801"/>
        <end position="816"/>
    </location>
</feature>
<dbReference type="KEGG" id="melm:C7H73_06290"/>
<feature type="domain" description="PilY1 beta-propeller" evidence="5">
    <location>
        <begin position="554"/>
        <end position="959"/>
    </location>
</feature>
<dbReference type="GO" id="GO:0046872">
    <property type="term" value="F:metal ion binding"/>
    <property type="evidence" value="ECO:0007669"/>
    <property type="project" value="UniProtKB-KW"/>
</dbReference>
<dbReference type="InterPro" id="IPR036465">
    <property type="entry name" value="vWFA_dom_sf"/>
</dbReference>
<sequence>MPSSSPLRFPQTLIALAAVAALTPQKLWAALDFAQAPPGTVEPYVAPNVIISIDDSGSMNYRLDRENATGANEATSPNGPSPNTWLLNSRRMNVLKYALKEVFNDTNLLPDGKIRLAWQAMNANNNTPGNINTGGTAQSSTNSMKVLDQVHRSNFISFINRLTPNSSTPSHKMFKQADEYMRLPLHQNGPWAIKPGTTGSPYLGCRRNYHIFMTDGRWNGTVSGGSQDNNTAGTRFPDSTLYSGPNTRLYHDTYSDTLADWAFKSWSDSLKTSGLTGTVKPLPEYNQAPATEVIGGMALPKYWNPKYNPATWPHMVTYTIGFSQMAYTWPGAPSIIRPTEMVPFGYDGSFPDLVNGTKTWPAMSSEDRRSLDLWHAALNGRGRFYAVEKGEDLEDAFRQIIKTIGTDVEPDRGSTATSGSNATRNNVGRFTASYEPDKHWKGMITGEIVKSDNTTAPHPGWGNESTADKLDGTPFGSRVILSWSDQKDALGKEKGGVAFRWATNQTYLSTAQKTYLNAGNLGSDRLNYVRGDTSKQRTSTISTLPFRQRTSVQGDIVNSEVWYTGAPASNYALKNYSNFTQSNKDRSAMIYVGGNDGMLHGFSADNGSEKLAYVPRGAIPKLARLTDPVFNDQHRYYVDGSPMTGDVDIGGGPLDPKDPSYPTYNPLWRTMLIGTLGAGGKGYFVLDVTNPSNFAESNASSLAVMDRTRDIDEVAADCSALSGSVKTACDKQNEEDTDIGHIFAKPVVDPDNVQRTTQIVRMNNNRWAVVMGNGYNSVNQRPVLLIQYLDQGRELVRLVATGSTPPGTTGNTTDNGLSAPRLVDINNDGRPDVVYAGDNKGNLWKFLIASSNDSEWGVAQWGSSSNTTANSTINGTPLYTAKGGTEGSPNSRTLPQPIVTAPTVRANDRMKTITVAGVPQTLPVGGMMVAFGTGRNVAKTDPENAGMGIHTLYSVLDNTVYKLLGTEKDRVAVCSNTGDSDCQGLLDRYGLPSAVSVTASGPGSLVQRSISSSVVHSRDNREFWTVDAASGIDWNTHKGWYLDLPQTGERLLKPMEFYDASNILTVFTQVPARGSRTALTTESCEAGTPENERQYLTMINIMDGKRSSVQLMDTNGDGKYDLSADRGASRMSVTKGAQTLIKFHNKATLYGKEAGGERKDDIALMPETALRPSWRQLQ</sequence>
<evidence type="ECO:0000313" key="7">
    <source>
        <dbReference type="Proteomes" id="UP000241829"/>
    </source>
</evidence>
<proteinExistence type="predicted"/>
<dbReference type="AlphaFoldDB" id="A0A2P1NPM2"/>
<dbReference type="InterPro" id="IPR008707">
    <property type="entry name" value="B-propeller_PilY1"/>
</dbReference>
<accession>A0A2P1NPM2</accession>
<keyword evidence="7" id="KW-1185">Reference proteome</keyword>
<protein>
    <submittedName>
        <fullName evidence="6">Pilus assembly protein PilC</fullName>
    </submittedName>
</protein>
<keyword evidence="4" id="KW-0732">Signal</keyword>
<evidence type="ECO:0000256" key="1">
    <source>
        <dbReference type="ARBA" id="ARBA00022723"/>
    </source>
</evidence>
<reference evidence="7" key="1">
    <citation type="submission" date="2018-03" db="EMBL/GenBank/DDBJ databases">
        <title>Genome sequencing of Melaminivora sp. strain SC2-7.</title>
        <authorList>
            <person name="Kim S.-J."/>
            <person name="Heo J."/>
            <person name="Ahn J.-H."/>
            <person name="Kwon S.-W."/>
        </authorList>
    </citation>
    <scope>NUCLEOTIDE SEQUENCE [LARGE SCALE GENOMIC DNA]</scope>
    <source>
        <strain evidence="7">SC2-7</strain>
    </source>
</reference>
<gene>
    <name evidence="6" type="ORF">C7H73_06290</name>
</gene>
<organism evidence="6 7">
    <name type="scientific">Pulveribacter suum</name>
    <dbReference type="NCBI Taxonomy" id="2116657"/>
    <lineage>
        <taxon>Bacteria</taxon>
        <taxon>Pseudomonadati</taxon>
        <taxon>Pseudomonadota</taxon>
        <taxon>Betaproteobacteria</taxon>
        <taxon>Burkholderiales</taxon>
        <taxon>Comamonadaceae</taxon>
        <taxon>Pulveribacter</taxon>
    </lineage>
</organism>
<dbReference type="RefSeq" id="WP_106847557.1">
    <property type="nucleotide sequence ID" value="NZ_CP027792.1"/>
</dbReference>
<evidence type="ECO:0000313" key="6">
    <source>
        <dbReference type="EMBL" id="AVP59005.1"/>
    </source>
</evidence>
<dbReference type="OrthoDB" id="7156875at2"/>
<evidence type="ECO:0000256" key="3">
    <source>
        <dbReference type="SAM" id="MobiDB-lite"/>
    </source>
</evidence>
<keyword evidence="1" id="KW-0479">Metal-binding</keyword>
<dbReference type="Gene3D" id="3.40.50.410">
    <property type="entry name" value="von Willebrand factor, type A domain"/>
    <property type="match status" value="1"/>
</dbReference>